<keyword evidence="3 8" id="KW-0813">Transport</keyword>
<feature type="transmembrane region" description="Helical" evidence="9">
    <location>
        <begin position="141"/>
        <end position="161"/>
    </location>
</feature>
<dbReference type="Proteomes" id="UP001209076">
    <property type="component" value="Unassembled WGS sequence"/>
</dbReference>
<keyword evidence="4 8" id="KW-1003">Cell membrane</keyword>
<keyword evidence="11" id="KW-1185">Reference proteome</keyword>
<evidence type="ECO:0000256" key="3">
    <source>
        <dbReference type="ARBA" id="ARBA00022448"/>
    </source>
</evidence>
<feature type="transmembrane region" description="Helical" evidence="9">
    <location>
        <begin position="54"/>
        <end position="73"/>
    </location>
</feature>
<evidence type="ECO:0000256" key="6">
    <source>
        <dbReference type="ARBA" id="ARBA00022989"/>
    </source>
</evidence>
<dbReference type="EMBL" id="JAOEGN010000005">
    <property type="protein sequence ID" value="MCU0104702.1"/>
    <property type="molecule type" value="Genomic_DNA"/>
</dbReference>
<evidence type="ECO:0000313" key="11">
    <source>
        <dbReference type="Proteomes" id="UP001209076"/>
    </source>
</evidence>
<dbReference type="RefSeq" id="WP_262095950.1">
    <property type="nucleotide sequence ID" value="NZ_JAOEGN010000005.1"/>
</dbReference>
<keyword evidence="6 9" id="KW-1133">Transmembrane helix</keyword>
<accession>A0ABT2PY86</accession>
<evidence type="ECO:0000256" key="2">
    <source>
        <dbReference type="ARBA" id="ARBA00010692"/>
    </source>
</evidence>
<evidence type="ECO:0000256" key="4">
    <source>
        <dbReference type="ARBA" id="ARBA00022475"/>
    </source>
</evidence>
<keyword evidence="7 8" id="KW-0472">Membrane</keyword>
<dbReference type="Gene3D" id="1.10.1760.20">
    <property type="match status" value="1"/>
</dbReference>
<reference evidence="11" key="1">
    <citation type="submission" date="2023-07" db="EMBL/GenBank/DDBJ databases">
        <title>Novel Mycoplasma species identified in domestic and wild animals.</title>
        <authorList>
            <person name="Volokhov D.V."/>
            <person name="Furtak V.A."/>
            <person name="Zagorodnyaya T.A."/>
        </authorList>
    </citation>
    <scope>NUCLEOTIDE SEQUENCE [LARGE SCALE GENOMIC DNA]</scope>
    <source>
        <strain evidence="11">92-19</strain>
    </source>
</reference>
<sequence length="178" mass="19530">MSSLNRLIKIAAMTAVLCISVYLIPPILLFGGVPFTIQTMVIFLIAYLFNKTDALLIVLLYLVIGLFGLPVFSNGQSGLSAILGPSGGFLVGFPLITYAIASLKSKDKNVVQDWIVTILFGVIILYGGAALWLAYVLEMNYVQALLLLLPFVPFDLIKMVIAHTVYRKMPSLYELSTH</sequence>
<comment type="similarity">
    <text evidence="2 8">Belongs to the BioY family.</text>
</comment>
<gene>
    <name evidence="10" type="ORF">N7603_03435</name>
</gene>
<evidence type="ECO:0000256" key="1">
    <source>
        <dbReference type="ARBA" id="ARBA00004651"/>
    </source>
</evidence>
<dbReference type="InterPro" id="IPR003784">
    <property type="entry name" value="BioY"/>
</dbReference>
<evidence type="ECO:0000313" key="10">
    <source>
        <dbReference type="EMBL" id="MCU0104702.1"/>
    </source>
</evidence>
<evidence type="ECO:0000256" key="8">
    <source>
        <dbReference type="PIRNR" id="PIRNR016661"/>
    </source>
</evidence>
<keyword evidence="5 9" id="KW-0812">Transmembrane</keyword>
<comment type="subcellular location">
    <subcellularLocation>
        <location evidence="1 8">Cell membrane</location>
        <topology evidence="1 8">Multi-pass membrane protein</topology>
    </subcellularLocation>
</comment>
<dbReference type="Pfam" id="PF02632">
    <property type="entry name" value="BioY"/>
    <property type="match status" value="1"/>
</dbReference>
<feature type="transmembrane region" description="Helical" evidence="9">
    <location>
        <begin position="79"/>
        <end position="101"/>
    </location>
</feature>
<feature type="transmembrane region" description="Helical" evidence="9">
    <location>
        <begin position="7"/>
        <end position="24"/>
    </location>
</feature>
<evidence type="ECO:0000256" key="7">
    <source>
        <dbReference type="ARBA" id="ARBA00023136"/>
    </source>
</evidence>
<feature type="transmembrane region" description="Helical" evidence="9">
    <location>
        <begin position="113"/>
        <end position="135"/>
    </location>
</feature>
<dbReference type="PANTHER" id="PTHR34295:SF4">
    <property type="entry name" value="BIOTIN TRANSPORTER BIOY-RELATED"/>
    <property type="match status" value="1"/>
</dbReference>
<evidence type="ECO:0000256" key="9">
    <source>
        <dbReference type="SAM" id="Phobius"/>
    </source>
</evidence>
<name>A0ABT2PY86_9MOLU</name>
<comment type="caution">
    <text evidence="10">The sequence shown here is derived from an EMBL/GenBank/DDBJ whole genome shotgun (WGS) entry which is preliminary data.</text>
</comment>
<organism evidence="10 11">
    <name type="scientific">Paracholeplasma vituli</name>
    <dbReference type="NCBI Taxonomy" id="69473"/>
    <lineage>
        <taxon>Bacteria</taxon>
        <taxon>Bacillati</taxon>
        <taxon>Mycoplasmatota</taxon>
        <taxon>Mollicutes</taxon>
        <taxon>Acholeplasmatales</taxon>
        <taxon>Acholeplasmataceae</taxon>
        <taxon>Paracholeplasma</taxon>
    </lineage>
</organism>
<dbReference type="PANTHER" id="PTHR34295">
    <property type="entry name" value="BIOTIN TRANSPORTER BIOY"/>
    <property type="match status" value="1"/>
</dbReference>
<proteinExistence type="inferred from homology"/>
<dbReference type="PIRSF" id="PIRSF016661">
    <property type="entry name" value="BioY"/>
    <property type="match status" value="1"/>
</dbReference>
<evidence type="ECO:0000256" key="5">
    <source>
        <dbReference type="ARBA" id="ARBA00022692"/>
    </source>
</evidence>
<protein>
    <recommendedName>
        <fullName evidence="8">Biotin transporter</fullName>
    </recommendedName>
</protein>